<proteinExistence type="predicted"/>
<gene>
    <name evidence="2" type="ORF">PALI_b0226</name>
</gene>
<name>A0ABR9E3U9_9GAMM</name>
<dbReference type="Pfam" id="PF12412">
    <property type="entry name" value="DUF3667"/>
    <property type="match status" value="1"/>
</dbReference>
<accession>A0ABR9E3U9</accession>
<protein>
    <recommendedName>
        <fullName evidence="4">DUF3667 domain-containing protein</fullName>
    </recommendedName>
</protein>
<feature type="transmembrane region" description="Helical" evidence="1">
    <location>
        <begin position="323"/>
        <end position="341"/>
    </location>
</feature>
<dbReference type="EMBL" id="AQGU01000029">
    <property type="protein sequence ID" value="MBE0361277.1"/>
    <property type="molecule type" value="Genomic_DNA"/>
</dbReference>
<organism evidence="2 3">
    <name type="scientific">Pseudoalteromonas aliena SW19</name>
    <dbReference type="NCBI Taxonomy" id="1314866"/>
    <lineage>
        <taxon>Bacteria</taxon>
        <taxon>Pseudomonadati</taxon>
        <taxon>Pseudomonadota</taxon>
        <taxon>Gammaproteobacteria</taxon>
        <taxon>Alteromonadales</taxon>
        <taxon>Pseudoalteromonadaceae</taxon>
        <taxon>Pseudoalteromonas</taxon>
    </lineage>
</organism>
<feature type="transmembrane region" description="Helical" evidence="1">
    <location>
        <begin position="361"/>
        <end position="383"/>
    </location>
</feature>
<comment type="caution">
    <text evidence="2">The sequence shown here is derived from an EMBL/GenBank/DDBJ whole genome shotgun (WGS) entry which is preliminary data.</text>
</comment>
<dbReference type="InterPro" id="IPR022134">
    <property type="entry name" value="DUF3667"/>
</dbReference>
<keyword evidence="1" id="KW-1133">Transmembrane helix</keyword>
<keyword evidence="1" id="KW-0472">Membrane</keyword>
<feature type="transmembrane region" description="Helical" evidence="1">
    <location>
        <begin position="395"/>
        <end position="423"/>
    </location>
</feature>
<reference evidence="2 3" key="1">
    <citation type="submission" date="2015-06" db="EMBL/GenBank/DDBJ databases">
        <title>Genome sequence of Pseudoalteromonas aliena.</title>
        <authorList>
            <person name="Xie B.-B."/>
            <person name="Rong J.-C."/>
            <person name="Qin Q.-L."/>
            <person name="Zhang Y.-Z."/>
        </authorList>
    </citation>
    <scope>NUCLEOTIDE SEQUENCE [LARGE SCALE GENOMIC DNA]</scope>
    <source>
        <strain evidence="2 3">SW19</strain>
    </source>
</reference>
<keyword evidence="1" id="KW-0812">Transmembrane</keyword>
<evidence type="ECO:0000256" key="1">
    <source>
        <dbReference type="SAM" id="Phobius"/>
    </source>
</evidence>
<evidence type="ECO:0000313" key="3">
    <source>
        <dbReference type="Proteomes" id="UP000648482"/>
    </source>
</evidence>
<sequence length="426" mass="47902">MHCSINSLNSRSEIMSQESQVVNVNDSLSSHEEVSVINENAAVKAAPKKHCDNCHQSVEGGFCSNCGQSLDSTLKYFWVVILHLLDDIFSFDSRASRTLWPLIFRPGFLTNEYFAGRRVHYVPPLRLYLFISIVFFLTLKLTVSGEDKQTIEINNNKAAISQVTEYIKTLNEKKLQAQPTPDDKTMASIDADLARFNRYLSDLKLDISVAENAKLVSTTRQLATIELERVKLGTNDKSNDITISNNADGSLSFDFLSDESNKKLDDFAKKLAEKAKKTFTTDTNRLINEVLGKLPQLMFVLLPLFALLLKVVFIFSKRLYMEHLTVALHSHSFIFISFLSIDILDVTHDHVIALGGGVATAAASILGFIGFALLIWVPIYLFIMQKRIYKQGYLSAFFTYGFVGIIYFILMALTTFVAVVWGLTEI</sequence>
<feature type="transmembrane region" description="Helical" evidence="1">
    <location>
        <begin position="297"/>
        <end position="316"/>
    </location>
</feature>
<keyword evidence="3" id="KW-1185">Reference proteome</keyword>
<evidence type="ECO:0008006" key="4">
    <source>
        <dbReference type="Google" id="ProtNLM"/>
    </source>
</evidence>
<evidence type="ECO:0000313" key="2">
    <source>
        <dbReference type="EMBL" id="MBE0361277.1"/>
    </source>
</evidence>
<dbReference type="Proteomes" id="UP000648482">
    <property type="component" value="Unassembled WGS sequence"/>
</dbReference>